<gene>
    <name evidence="2" type="ORF">Prum_051950</name>
</gene>
<evidence type="ECO:0000259" key="1">
    <source>
        <dbReference type="PROSITE" id="PS50943"/>
    </source>
</evidence>
<feature type="domain" description="HTH cro/C1-type" evidence="1">
    <location>
        <begin position="20"/>
        <end position="74"/>
    </location>
</feature>
<reference evidence="2 3" key="1">
    <citation type="submission" date="2020-03" db="EMBL/GenBank/DDBJ databases">
        <title>Whole genome shotgun sequence of Phytohabitans rumicis NBRC 108638.</title>
        <authorList>
            <person name="Komaki H."/>
            <person name="Tamura T."/>
        </authorList>
    </citation>
    <scope>NUCLEOTIDE SEQUENCE [LARGE SCALE GENOMIC DNA]</scope>
    <source>
        <strain evidence="2 3">NBRC 108638</strain>
    </source>
</reference>
<name>A0A6V8L2N7_9ACTN</name>
<dbReference type="SMART" id="SM00530">
    <property type="entry name" value="HTH_XRE"/>
    <property type="match status" value="1"/>
</dbReference>
<dbReference type="Proteomes" id="UP000482960">
    <property type="component" value="Unassembled WGS sequence"/>
</dbReference>
<organism evidence="2 3">
    <name type="scientific">Phytohabitans rumicis</name>
    <dbReference type="NCBI Taxonomy" id="1076125"/>
    <lineage>
        <taxon>Bacteria</taxon>
        <taxon>Bacillati</taxon>
        <taxon>Actinomycetota</taxon>
        <taxon>Actinomycetes</taxon>
        <taxon>Micromonosporales</taxon>
        <taxon>Micromonosporaceae</taxon>
    </lineage>
</organism>
<dbReference type="SUPFAM" id="SSF47413">
    <property type="entry name" value="lambda repressor-like DNA-binding domains"/>
    <property type="match status" value="1"/>
</dbReference>
<dbReference type="RefSeq" id="WP_173078600.1">
    <property type="nucleotide sequence ID" value="NZ_BAABJB010000004.1"/>
</dbReference>
<evidence type="ECO:0000313" key="2">
    <source>
        <dbReference type="EMBL" id="GFJ91553.1"/>
    </source>
</evidence>
<dbReference type="InterPro" id="IPR001387">
    <property type="entry name" value="Cro/C1-type_HTH"/>
</dbReference>
<dbReference type="Gene3D" id="1.10.260.40">
    <property type="entry name" value="lambda repressor-like DNA-binding domains"/>
    <property type="match status" value="1"/>
</dbReference>
<dbReference type="GO" id="GO:0003677">
    <property type="term" value="F:DNA binding"/>
    <property type="evidence" value="ECO:0007669"/>
    <property type="project" value="InterPro"/>
</dbReference>
<accession>A0A6V8L2N7</accession>
<dbReference type="PROSITE" id="PS50943">
    <property type="entry name" value="HTH_CROC1"/>
    <property type="match status" value="1"/>
</dbReference>
<dbReference type="CDD" id="cd00093">
    <property type="entry name" value="HTH_XRE"/>
    <property type="match status" value="1"/>
</dbReference>
<keyword evidence="3" id="KW-1185">Reference proteome</keyword>
<proteinExistence type="predicted"/>
<sequence>MSDNPTVPTGRLRERAAEEIRVILARRRMSAAELARKTGIRQQNLSRRMTGETAFDLDDLEVIANALGIKVADLIRESEQGPQDMAP</sequence>
<evidence type="ECO:0000313" key="3">
    <source>
        <dbReference type="Proteomes" id="UP000482960"/>
    </source>
</evidence>
<dbReference type="Pfam" id="PF13443">
    <property type="entry name" value="HTH_26"/>
    <property type="match status" value="1"/>
</dbReference>
<dbReference type="EMBL" id="BLPG01000001">
    <property type="protein sequence ID" value="GFJ91553.1"/>
    <property type="molecule type" value="Genomic_DNA"/>
</dbReference>
<comment type="caution">
    <text evidence="2">The sequence shown here is derived from an EMBL/GenBank/DDBJ whole genome shotgun (WGS) entry which is preliminary data.</text>
</comment>
<reference evidence="2 3" key="2">
    <citation type="submission" date="2020-03" db="EMBL/GenBank/DDBJ databases">
        <authorList>
            <person name="Ichikawa N."/>
            <person name="Kimura A."/>
            <person name="Kitahashi Y."/>
            <person name="Uohara A."/>
        </authorList>
    </citation>
    <scope>NUCLEOTIDE SEQUENCE [LARGE SCALE GENOMIC DNA]</scope>
    <source>
        <strain evidence="2 3">NBRC 108638</strain>
    </source>
</reference>
<protein>
    <recommendedName>
        <fullName evidence="1">HTH cro/C1-type domain-containing protein</fullName>
    </recommendedName>
</protein>
<dbReference type="AlphaFoldDB" id="A0A6V8L2N7"/>
<dbReference type="InterPro" id="IPR010982">
    <property type="entry name" value="Lambda_DNA-bd_dom_sf"/>
</dbReference>